<evidence type="ECO:0000313" key="4">
    <source>
        <dbReference type="EMBL" id="SZX63998.1"/>
    </source>
</evidence>
<feature type="compositionally biased region" description="Low complexity" evidence="2">
    <location>
        <begin position="22"/>
        <end position="31"/>
    </location>
</feature>
<dbReference type="InterPro" id="IPR056454">
    <property type="entry name" value="Beta-prop_IP5PC_F"/>
</dbReference>
<dbReference type="Pfam" id="PF23754">
    <property type="entry name" value="Beta-prop_IP5PC_F"/>
    <property type="match status" value="2"/>
</dbReference>
<feature type="compositionally biased region" description="Polar residues" evidence="2">
    <location>
        <begin position="382"/>
        <end position="392"/>
    </location>
</feature>
<evidence type="ECO:0000313" key="5">
    <source>
        <dbReference type="Proteomes" id="UP000256970"/>
    </source>
</evidence>
<dbReference type="SUPFAM" id="SSF56219">
    <property type="entry name" value="DNase I-like"/>
    <property type="match status" value="1"/>
</dbReference>
<dbReference type="InterPro" id="IPR046985">
    <property type="entry name" value="IP5"/>
</dbReference>
<feature type="region of interest" description="Disordered" evidence="2">
    <location>
        <begin position="381"/>
        <end position="406"/>
    </location>
</feature>
<proteinExistence type="inferred from homology"/>
<feature type="region of interest" description="Disordered" evidence="2">
    <location>
        <begin position="1"/>
        <end position="98"/>
    </location>
</feature>
<evidence type="ECO:0000256" key="2">
    <source>
        <dbReference type="SAM" id="MobiDB-lite"/>
    </source>
</evidence>
<feature type="compositionally biased region" description="Low complexity" evidence="2">
    <location>
        <begin position="1082"/>
        <end position="1097"/>
    </location>
</feature>
<dbReference type="InterPro" id="IPR000300">
    <property type="entry name" value="IPPc"/>
</dbReference>
<dbReference type="PANTHER" id="PTHR11200">
    <property type="entry name" value="INOSITOL 5-PHOSPHATASE"/>
    <property type="match status" value="1"/>
</dbReference>
<evidence type="ECO:0000256" key="1">
    <source>
        <dbReference type="ARBA" id="ARBA00010768"/>
    </source>
</evidence>
<protein>
    <recommendedName>
        <fullName evidence="3">Inositol polyphosphate-related phosphatase domain-containing protein</fullName>
    </recommendedName>
</protein>
<feature type="compositionally biased region" description="Low complexity" evidence="2">
    <location>
        <begin position="239"/>
        <end position="259"/>
    </location>
</feature>
<feature type="compositionally biased region" description="Low complexity" evidence="2">
    <location>
        <begin position="85"/>
        <end position="95"/>
    </location>
</feature>
<dbReference type="Gene3D" id="2.130.10.10">
    <property type="entry name" value="YVTN repeat-like/Quinoprotein amine dehydrogenase"/>
    <property type="match status" value="2"/>
</dbReference>
<feature type="compositionally biased region" description="Low complexity" evidence="2">
    <location>
        <begin position="1066"/>
        <end position="1075"/>
    </location>
</feature>
<feature type="compositionally biased region" description="Polar residues" evidence="2">
    <location>
        <begin position="62"/>
        <end position="74"/>
    </location>
</feature>
<dbReference type="InterPro" id="IPR036691">
    <property type="entry name" value="Endo/exonu/phosph_ase_sf"/>
</dbReference>
<accession>A0A383VEL1</accession>
<keyword evidence="5" id="KW-1185">Reference proteome</keyword>
<dbReference type="Pfam" id="PF22669">
    <property type="entry name" value="Exo_endo_phos2"/>
    <property type="match status" value="2"/>
</dbReference>
<dbReference type="GO" id="GO:0046856">
    <property type="term" value="P:phosphatidylinositol dephosphorylation"/>
    <property type="evidence" value="ECO:0007669"/>
    <property type="project" value="InterPro"/>
</dbReference>
<dbReference type="Proteomes" id="UP000256970">
    <property type="component" value="Unassembled WGS sequence"/>
</dbReference>
<dbReference type="InterPro" id="IPR015943">
    <property type="entry name" value="WD40/YVTN_repeat-like_dom_sf"/>
</dbReference>
<feature type="domain" description="Inositol polyphosphate-related phosphatase" evidence="3">
    <location>
        <begin position="861"/>
        <end position="1290"/>
    </location>
</feature>
<dbReference type="GO" id="GO:0004439">
    <property type="term" value="F:phosphatidylinositol-4,5-bisphosphate 5-phosphatase activity"/>
    <property type="evidence" value="ECO:0007669"/>
    <property type="project" value="TreeGrafter"/>
</dbReference>
<name>A0A383VEL1_TETOB</name>
<dbReference type="SMART" id="SM00320">
    <property type="entry name" value="WD40"/>
    <property type="match status" value="4"/>
</dbReference>
<dbReference type="STRING" id="3088.A0A383VEL1"/>
<dbReference type="PANTHER" id="PTHR11200:SF300">
    <property type="entry name" value="TYPE II INOSITOL 1,4,5-TRISPHOSPHATE 5-PHOSPHATASE"/>
    <property type="match status" value="1"/>
</dbReference>
<dbReference type="SMART" id="SM00128">
    <property type="entry name" value="IPPc"/>
    <property type="match status" value="1"/>
</dbReference>
<evidence type="ECO:0000259" key="3">
    <source>
        <dbReference type="SMART" id="SM00128"/>
    </source>
</evidence>
<organism evidence="4 5">
    <name type="scientific">Tetradesmus obliquus</name>
    <name type="common">Green alga</name>
    <name type="synonym">Acutodesmus obliquus</name>
    <dbReference type="NCBI Taxonomy" id="3088"/>
    <lineage>
        <taxon>Eukaryota</taxon>
        <taxon>Viridiplantae</taxon>
        <taxon>Chlorophyta</taxon>
        <taxon>core chlorophytes</taxon>
        <taxon>Chlorophyceae</taxon>
        <taxon>CS clade</taxon>
        <taxon>Sphaeropleales</taxon>
        <taxon>Scenedesmaceae</taxon>
        <taxon>Tetradesmus</taxon>
    </lineage>
</organism>
<dbReference type="Gene3D" id="3.60.10.10">
    <property type="entry name" value="Endonuclease/exonuclease/phosphatase"/>
    <property type="match status" value="1"/>
</dbReference>
<feature type="region of interest" description="Disordered" evidence="2">
    <location>
        <begin position="174"/>
        <end position="202"/>
    </location>
</feature>
<feature type="compositionally biased region" description="Low complexity" evidence="2">
    <location>
        <begin position="190"/>
        <end position="202"/>
    </location>
</feature>
<dbReference type="SUPFAM" id="SSF101908">
    <property type="entry name" value="Putative isomerase YbhE"/>
    <property type="match status" value="1"/>
</dbReference>
<sequence length="1443" mass="148828">MSNPFAQDAWDPFGELPASKPQRQQQQQQQQSASTGLKPARVAPPPPRPAPAATANPFGQLPPTNTSSSKQTSAADDDPFGLLRATTGGSSSSSAYAPVQATAAPPSYDDIFGAAAAPAAADVAPPPPPSYNAAMDLPPPPAYEVAAVLPSAPPSYEDVMGMGTQQHSLAPARAAPPAPAVHGPLHAGMPASRQAPARPAPLASGAAAAAGAVPARPAPPAPGAAAAAAAAAGPVPARAAPQAPQAARAAPPAPSAAAAGVTSRSTADDGLEWLAGVGAPAAASKTMQQLQQQMTAVHVSAGSMSSSTSSSSTLSSSYFSTGSIGAAPRGGIYNSQQARQRELSAQIRLPPLNPKTAAPLKTLAAGLGCLFAGPVGDGGQLLQWSPNESGSTLPPGAHPCPSGDHDSAACAELTPRSIEPAKGRVTALLLAPGPGMLWAGCSDGVVHCWGLCKDGTGTAVRWLHSWQAHGGKKIKALALCPTGRLFTGTATGALRMWSYGSPAFAEQAAPRLLRQLCKLDARSGVQLPPHSKVIALAVSAGGRVLWSAGKSTISLWSTHNGECLGTISSDSSEQQQQQQYAQQQYGGYAAMGGMQQPPADINPRIGLDAARLAGQFERPSVELLAADDEAVDAEKDAAAMLINTGVKTMGKASKLLGKLGKNLQEKASKMLDEGRAGSTDLRYDGSATSAYSSSSVSAASSYAPGAAGAAAAPKSADAASKGDIKKLAAAADGSIWVGYKRGVLEKYSEAGQLLWSSTTATAAAAAAGVFRPAGITALAAVGSSVWAGDNQGQLWVLDARSAALQRSWKGHVFPVRSIAAGGHLVYSLGKAGSIRAWPALPPPPALTAAWQQDLVECLKEQQLTVLVGTWNVNETKPSRPGLQQWLAERANSAQLVMIGLQEVEMGTMSVGKDAITQYLAKSKAESATAAAQAWVAMIGEVLRGVGDFRRVGLRQMSGVLVLVFARAELEPHIGEVATASVACGVMGYGGNKGAVAVSFSLFRRRVVIVSSHFAAHQDKVESRNADYAKIVRHLHFHNVPTDKPQQQQQYEASDVVVLGADPCADPNSSNSSSRRLGGGSPGISPRKTPRGGANADAGGSGGGAAAAAADEEWGAGMRDAELLVWVGDFNYRVDRPDGFVPDESDPENNSIGAQLYQYVHRKISAKQHLALLSGDQCLREVARGAIFHGLAEGPISFLPTYKFEKGRESNALQPFYDQGEKKRVPAWTDRVLFRGSGPQRSALECNAVEQRSDVRVCLAGPQAYNSLMEVNDSDHKPVYAVLAMQLPWYQQQQQRSCSLGRLWQAAAAAAASGGSSGYADGSSSGSLSLLVEPQQLLLQGSYAPAALQLRNPSRSCSCIFAVQSGSPGGALPTWLEVSPAAGVVGPGGCVAIRVQGTKAAQWQAAGGLRCELCVLGCVEGSVDSSRWPVACYRDAPQVHVALP</sequence>
<feature type="region of interest" description="Disordered" evidence="2">
    <location>
        <begin position="1061"/>
        <end position="1105"/>
    </location>
</feature>
<dbReference type="EMBL" id="FNXT01000363">
    <property type="protein sequence ID" value="SZX63998.1"/>
    <property type="molecule type" value="Genomic_DNA"/>
</dbReference>
<gene>
    <name evidence="4" type="ORF">BQ4739_LOCUS4532</name>
</gene>
<reference evidence="4 5" key="1">
    <citation type="submission" date="2016-10" db="EMBL/GenBank/DDBJ databases">
        <authorList>
            <person name="Cai Z."/>
        </authorList>
    </citation>
    <scope>NUCLEOTIDE SEQUENCE [LARGE SCALE GENOMIC DNA]</scope>
</reference>
<comment type="similarity">
    <text evidence="1">Belongs to the inositol polyphosphate 5-phosphatase family.</text>
</comment>
<dbReference type="InterPro" id="IPR001680">
    <property type="entry name" value="WD40_rpt"/>
</dbReference>
<feature type="region of interest" description="Disordered" evidence="2">
    <location>
        <begin position="239"/>
        <end position="264"/>
    </location>
</feature>